<evidence type="ECO:0000313" key="2">
    <source>
        <dbReference type="EMBL" id="CAD9821746.1"/>
    </source>
</evidence>
<feature type="compositionally biased region" description="Polar residues" evidence="1">
    <location>
        <begin position="20"/>
        <end position="35"/>
    </location>
</feature>
<dbReference type="EMBL" id="HBHQ01020187">
    <property type="protein sequence ID" value="CAD9821746.1"/>
    <property type="molecule type" value="Transcribed_RNA"/>
</dbReference>
<sequence>MLQRMRFKKKSSPFEDSSKASHSNNVSEAVDNFSNGIAEEENRQLEEMEHYDGMVLPRMPDDLSSQGTNEGTRALRDELDRAIETGDWTAVAEHAANIGDMSSTSGSSMAGSSIAGSSIGEDTYSGLSAYRTVTGESGTSAYHTIGEESGISEYHTIGTDSGTSAYRSVTSRAESVSYGHEERISHSKRKSSGGFSLSSEEDERVKNLERLIEIDDWDGIVKTASKYKLDDMSLSESVSLMSGVSSGVLGSARDSGNAQSEVNDALAQAKMWESIAREASSNVSGESNNGANMAAEWAISRNLDRLTSHGKLSSSKAVEDDEKMHEEV</sequence>
<feature type="region of interest" description="Disordered" evidence="1">
    <location>
        <begin position="175"/>
        <end position="202"/>
    </location>
</feature>
<accession>A0A7S2XPY1</accession>
<protein>
    <submittedName>
        <fullName evidence="2">Uncharacterized protein</fullName>
    </submittedName>
</protein>
<dbReference type="AlphaFoldDB" id="A0A7S2XPY1"/>
<feature type="region of interest" description="Disordered" evidence="1">
    <location>
        <begin position="1"/>
        <end position="41"/>
    </location>
</feature>
<proteinExistence type="predicted"/>
<gene>
    <name evidence="2" type="ORF">ASEP1449_LOCUS13580</name>
</gene>
<feature type="compositionally biased region" description="Basic residues" evidence="1">
    <location>
        <begin position="1"/>
        <end position="11"/>
    </location>
</feature>
<name>A0A7S2XPY1_9STRA</name>
<reference evidence="2" key="1">
    <citation type="submission" date="2021-01" db="EMBL/GenBank/DDBJ databases">
        <authorList>
            <person name="Corre E."/>
            <person name="Pelletier E."/>
            <person name="Niang G."/>
            <person name="Scheremetjew M."/>
            <person name="Finn R."/>
            <person name="Kale V."/>
            <person name="Holt S."/>
            <person name="Cochrane G."/>
            <person name="Meng A."/>
            <person name="Brown T."/>
            <person name="Cohen L."/>
        </authorList>
    </citation>
    <scope>NUCLEOTIDE SEQUENCE</scope>
    <source>
        <strain evidence="2">CCMP2084</strain>
    </source>
</reference>
<organism evidence="2">
    <name type="scientific">Attheya septentrionalis</name>
    <dbReference type="NCBI Taxonomy" id="420275"/>
    <lineage>
        <taxon>Eukaryota</taxon>
        <taxon>Sar</taxon>
        <taxon>Stramenopiles</taxon>
        <taxon>Ochrophyta</taxon>
        <taxon>Bacillariophyta</taxon>
        <taxon>Coscinodiscophyceae</taxon>
        <taxon>Chaetocerotophycidae</taxon>
        <taxon>Chaetocerotales</taxon>
        <taxon>Attheyaceae</taxon>
        <taxon>Attheya</taxon>
    </lineage>
</organism>
<evidence type="ECO:0000256" key="1">
    <source>
        <dbReference type="SAM" id="MobiDB-lite"/>
    </source>
</evidence>